<dbReference type="EMBL" id="JAPFRD010000010">
    <property type="protein sequence ID" value="MCW8108734.1"/>
    <property type="molecule type" value="Genomic_DNA"/>
</dbReference>
<dbReference type="InterPro" id="IPR013154">
    <property type="entry name" value="ADH-like_N"/>
</dbReference>
<name>A0ABT3P7K1_9ALTE</name>
<evidence type="ECO:0000256" key="2">
    <source>
        <dbReference type="ARBA" id="ARBA00023002"/>
    </source>
</evidence>
<keyword evidence="1" id="KW-0521">NADP</keyword>
<dbReference type="InterPro" id="IPR036291">
    <property type="entry name" value="NAD(P)-bd_dom_sf"/>
</dbReference>
<sequence length="325" mass="34978">MKFINFNSGANSDEMFVDDCAAPDVAPHQIRIKVHAFGVNRADTLQRLGKYPAPAGESPILGLEVAGEVDEIGSAVSQWLPGECVFALVPGGGYAEQVVVNADHVMHIPAGLSFTDAAGIAEVFLTAYQSLFVVGNVTEGDNVLVHAGASGVGLAAIQLAKMKGGNVAVTASSSAKLELCKKMGACVQINYKEQNFVDELKTHFNQGINFILDFVGGEYVNRNLNVLAYDGMVVQLAMLAGRFTDKLDIGMMLKKRATLSASTLRNRSDEYKSELIANFSENCLPAFRNKKLTSNIDTIYSVSNIGLAHQRIESNDTKGKLIITW</sequence>
<feature type="domain" description="Enoyl reductase (ER)" evidence="3">
    <location>
        <begin position="9"/>
        <end position="323"/>
    </location>
</feature>
<comment type="caution">
    <text evidence="4">The sequence shown here is derived from an EMBL/GenBank/DDBJ whole genome shotgun (WGS) entry which is preliminary data.</text>
</comment>
<evidence type="ECO:0000313" key="5">
    <source>
        <dbReference type="Proteomes" id="UP001142810"/>
    </source>
</evidence>
<dbReference type="SMART" id="SM00829">
    <property type="entry name" value="PKS_ER"/>
    <property type="match status" value="1"/>
</dbReference>
<dbReference type="Gene3D" id="3.40.50.720">
    <property type="entry name" value="NAD(P)-binding Rossmann-like Domain"/>
    <property type="match status" value="1"/>
</dbReference>
<protein>
    <submittedName>
        <fullName evidence="4">NAD(P)H-quinone oxidoreductase</fullName>
    </submittedName>
</protein>
<evidence type="ECO:0000313" key="4">
    <source>
        <dbReference type="EMBL" id="MCW8108734.1"/>
    </source>
</evidence>
<dbReference type="InterPro" id="IPR013149">
    <property type="entry name" value="ADH-like_C"/>
</dbReference>
<dbReference type="InterPro" id="IPR011032">
    <property type="entry name" value="GroES-like_sf"/>
</dbReference>
<evidence type="ECO:0000256" key="1">
    <source>
        <dbReference type="ARBA" id="ARBA00022857"/>
    </source>
</evidence>
<evidence type="ECO:0000259" key="3">
    <source>
        <dbReference type="SMART" id="SM00829"/>
    </source>
</evidence>
<keyword evidence="2" id="KW-0560">Oxidoreductase</keyword>
<accession>A0ABT3P7K1</accession>
<dbReference type="CDD" id="cd05276">
    <property type="entry name" value="p53_inducible_oxidoreductase"/>
    <property type="match status" value="1"/>
</dbReference>
<dbReference type="RefSeq" id="WP_265617478.1">
    <property type="nucleotide sequence ID" value="NZ_JAPFRD010000010.1"/>
</dbReference>
<keyword evidence="5" id="KW-1185">Reference proteome</keyword>
<proteinExistence type="predicted"/>
<dbReference type="Proteomes" id="UP001142810">
    <property type="component" value="Unassembled WGS sequence"/>
</dbReference>
<dbReference type="NCBIfam" id="TIGR02824">
    <property type="entry name" value="quinone_pig3"/>
    <property type="match status" value="1"/>
</dbReference>
<dbReference type="SUPFAM" id="SSF51735">
    <property type="entry name" value="NAD(P)-binding Rossmann-fold domains"/>
    <property type="match status" value="1"/>
</dbReference>
<dbReference type="SUPFAM" id="SSF50129">
    <property type="entry name" value="GroES-like"/>
    <property type="match status" value="1"/>
</dbReference>
<reference evidence="4" key="1">
    <citation type="submission" date="2022-11" db="EMBL/GenBank/DDBJ databases">
        <title>Alteromonas sp. nov., isolated from sea water of the Qingdao.</title>
        <authorList>
            <person name="Wang Q."/>
        </authorList>
    </citation>
    <scope>NUCLEOTIDE SEQUENCE</scope>
    <source>
        <strain evidence="4">ASW11-7</strain>
    </source>
</reference>
<dbReference type="InterPro" id="IPR020843">
    <property type="entry name" value="ER"/>
</dbReference>
<dbReference type="Pfam" id="PF08240">
    <property type="entry name" value="ADH_N"/>
    <property type="match status" value="1"/>
</dbReference>
<dbReference type="Pfam" id="PF00107">
    <property type="entry name" value="ADH_zinc_N"/>
    <property type="match status" value="1"/>
</dbReference>
<dbReference type="InterPro" id="IPR014189">
    <property type="entry name" value="Quinone_OxRdtase_PIG3"/>
</dbReference>
<organism evidence="4 5">
    <name type="scientific">Alteromonas aquimaris</name>
    <dbReference type="NCBI Taxonomy" id="2998417"/>
    <lineage>
        <taxon>Bacteria</taxon>
        <taxon>Pseudomonadati</taxon>
        <taxon>Pseudomonadota</taxon>
        <taxon>Gammaproteobacteria</taxon>
        <taxon>Alteromonadales</taxon>
        <taxon>Alteromonadaceae</taxon>
        <taxon>Alteromonas/Salinimonas group</taxon>
        <taxon>Alteromonas</taxon>
    </lineage>
</organism>
<dbReference type="PANTHER" id="PTHR48106:SF18">
    <property type="entry name" value="QUINONE OXIDOREDUCTASE PIG3"/>
    <property type="match status" value="1"/>
</dbReference>
<dbReference type="PANTHER" id="PTHR48106">
    <property type="entry name" value="QUINONE OXIDOREDUCTASE PIG3-RELATED"/>
    <property type="match status" value="1"/>
</dbReference>
<dbReference type="Gene3D" id="3.90.180.10">
    <property type="entry name" value="Medium-chain alcohol dehydrogenases, catalytic domain"/>
    <property type="match status" value="1"/>
</dbReference>
<gene>
    <name evidence="4" type="ORF">OPS25_09535</name>
</gene>